<evidence type="ECO:0000256" key="1">
    <source>
        <dbReference type="ARBA" id="ARBA00022475"/>
    </source>
</evidence>
<sequence length="116" mass="12351">MSANADHDATPANADPAPDTTADKPVEPVTRPKPAALTRSRTGYTWTALLAAALLGILLLIFIIQNLDQTQVDLLFWEFTLPLGVMVLLAVIVGALVMGLVGGVRILQLRHAAKRG</sequence>
<evidence type="ECO:0000256" key="3">
    <source>
        <dbReference type="ARBA" id="ARBA00022989"/>
    </source>
</evidence>
<name>A0ABW6PS31_9NOCA</name>
<keyword evidence="4 6" id="KW-0472">Membrane</keyword>
<evidence type="ECO:0000256" key="5">
    <source>
        <dbReference type="SAM" id="MobiDB-lite"/>
    </source>
</evidence>
<evidence type="ECO:0000256" key="6">
    <source>
        <dbReference type="SAM" id="Phobius"/>
    </source>
</evidence>
<evidence type="ECO:0000256" key="4">
    <source>
        <dbReference type="ARBA" id="ARBA00023136"/>
    </source>
</evidence>
<keyword evidence="3 6" id="KW-1133">Transmembrane helix</keyword>
<keyword evidence="9" id="KW-1185">Reference proteome</keyword>
<keyword evidence="1" id="KW-1003">Cell membrane</keyword>
<keyword evidence="2 6" id="KW-0812">Transmembrane</keyword>
<gene>
    <name evidence="8" type="ORF">ACFYTF_20540</name>
</gene>
<evidence type="ECO:0000313" key="8">
    <source>
        <dbReference type="EMBL" id="MFF0545226.1"/>
    </source>
</evidence>
<feature type="compositionally biased region" description="Low complexity" evidence="5">
    <location>
        <begin position="10"/>
        <end position="20"/>
    </location>
</feature>
<feature type="region of interest" description="Disordered" evidence="5">
    <location>
        <begin position="1"/>
        <end position="34"/>
    </location>
</feature>
<evidence type="ECO:0000256" key="2">
    <source>
        <dbReference type="ARBA" id="ARBA00022692"/>
    </source>
</evidence>
<evidence type="ECO:0000313" key="9">
    <source>
        <dbReference type="Proteomes" id="UP001601444"/>
    </source>
</evidence>
<protein>
    <submittedName>
        <fullName evidence="8">Lipopolysaccharide assembly LapA domain-containing protein</fullName>
    </submittedName>
</protein>
<proteinExistence type="predicted"/>
<comment type="caution">
    <text evidence="8">The sequence shown here is derived from an EMBL/GenBank/DDBJ whole genome shotgun (WGS) entry which is preliminary data.</text>
</comment>
<feature type="transmembrane region" description="Helical" evidence="6">
    <location>
        <begin position="43"/>
        <end position="64"/>
    </location>
</feature>
<dbReference type="RefSeq" id="WP_387701708.1">
    <property type="nucleotide sequence ID" value="NZ_JBIAMX010000013.1"/>
</dbReference>
<feature type="transmembrane region" description="Helical" evidence="6">
    <location>
        <begin position="84"/>
        <end position="107"/>
    </location>
</feature>
<feature type="domain" description="Lipopolysaccharide assembly protein A" evidence="7">
    <location>
        <begin position="65"/>
        <end position="115"/>
    </location>
</feature>
<dbReference type="Pfam" id="PF06305">
    <property type="entry name" value="LapA_dom"/>
    <property type="match status" value="1"/>
</dbReference>
<organism evidence="8 9">
    <name type="scientific">Nocardia thailandica</name>
    <dbReference type="NCBI Taxonomy" id="257275"/>
    <lineage>
        <taxon>Bacteria</taxon>
        <taxon>Bacillati</taxon>
        <taxon>Actinomycetota</taxon>
        <taxon>Actinomycetes</taxon>
        <taxon>Mycobacteriales</taxon>
        <taxon>Nocardiaceae</taxon>
        <taxon>Nocardia</taxon>
    </lineage>
</organism>
<dbReference type="InterPro" id="IPR010445">
    <property type="entry name" value="LapA_dom"/>
</dbReference>
<reference evidence="8 9" key="1">
    <citation type="submission" date="2024-10" db="EMBL/GenBank/DDBJ databases">
        <title>The Natural Products Discovery Center: Release of the First 8490 Sequenced Strains for Exploring Actinobacteria Biosynthetic Diversity.</title>
        <authorList>
            <person name="Kalkreuter E."/>
            <person name="Kautsar S.A."/>
            <person name="Yang D."/>
            <person name="Bader C.D."/>
            <person name="Teijaro C.N."/>
            <person name="Fluegel L."/>
            <person name="Davis C.M."/>
            <person name="Simpson J.R."/>
            <person name="Lauterbach L."/>
            <person name="Steele A.D."/>
            <person name="Gui C."/>
            <person name="Meng S."/>
            <person name="Li G."/>
            <person name="Viehrig K."/>
            <person name="Ye F."/>
            <person name="Su P."/>
            <person name="Kiefer A.F."/>
            <person name="Nichols A."/>
            <person name="Cepeda A.J."/>
            <person name="Yan W."/>
            <person name="Fan B."/>
            <person name="Jiang Y."/>
            <person name="Adhikari A."/>
            <person name="Zheng C.-J."/>
            <person name="Schuster L."/>
            <person name="Cowan T.M."/>
            <person name="Smanski M.J."/>
            <person name="Chevrette M.G."/>
            <person name="De Carvalho L.P.S."/>
            <person name="Shen B."/>
        </authorList>
    </citation>
    <scope>NUCLEOTIDE SEQUENCE [LARGE SCALE GENOMIC DNA]</scope>
    <source>
        <strain evidence="8 9">NPDC004045</strain>
    </source>
</reference>
<dbReference type="Proteomes" id="UP001601444">
    <property type="component" value="Unassembled WGS sequence"/>
</dbReference>
<dbReference type="EMBL" id="JBIAMX010000013">
    <property type="protein sequence ID" value="MFF0545226.1"/>
    <property type="molecule type" value="Genomic_DNA"/>
</dbReference>
<evidence type="ECO:0000259" key="7">
    <source>
        <dbReference type="Pfam" id="PF06305"/>
    </source>
</evidence>
<accession>A0ABW6PS31</accession>